<protein>
    <submittedName>
        <fullName evidence="2">DUF1127 domain-containing protein</fullName>
    </submittedName>
</protein>
<dbReference type="EMBL" id="WUMU01000005">
    <property type="protein sequence ID" value="MXN17564.1"/>
    <property type="molecule type" value="Genomic_DNA"/>
</dbReference>
<reference evidence="2 3" key="1">
    <citation type="submission" date="2019-12" db="EMBL/GenBank/DDBJ databases">
        <authorList>
            <person name="Li M."/>
        </authorList>
    </citation>
    <scope>NUCLEOTIDE SEQUENCE [LARGE SCALE GENOMIC DNA]</scope>
    <source>
        <strain evidence="2 3">GBMRC 2024</strain>
    </source>
</reference>
<evidence type="ECO:0000313" key="3">
    <source>
        <dbReference type="Proteomes" id="UP000477911"/>
    </source>
</evidence>
<gene>
    <name evidence="2" type="ORF">GR170_06950</name>
</gene>
<evidence type="ECO:0000313" key="2">
    <source>
        <dbReference type="EMBL" id="MXN17564.1"/>
    </source>
</evidence>
<dbReference type="Proteomes" id="UP000477911">
    <property type="component" value="Unassembled WGS sequence"/>
</dbReference>
<dbReference type="RefSeq" id="WP_160893026.1">
    <property type="nucleotide sequence ID" value="NZ_WUMU01000005.1"/>
</dbReference>
<organism evidence="2 3">
    <name type="scientific">Pseudooceanicola albus</name>
    <dbReference type="NCBI Taxonomy" id="2692189"/>
    <lineage>
        <taxon>Bacteria</taxon>
        <taxon>Pseudomonadati</taxon>
        <taxon>Pseudomonadota</taxon>
        <taxon>Alphaproteobacteria</taxon>
        <taxon>Rhodobacterales</taxon>
        <taxon>Paracoccaceae</taxon>
        <taxon>Pseudooceanicola</taxon>
    </lineage>
</organism>
<dbReference type="AlphaFoldDB" id="A0A6L7FZN3"/>
<dbReference type="InterPro" id="IPR009506">
    <property type="entry name" value="YjiS-like"/>
</dbReference>
<accession>A0A6L7FZN3</accession>
<name>A0A6L7FZN3_9RHOB</name>
<comment type="caution">
    <text evidence="2">The sequence shown here is derived from an EMBL/GenBank/DDBJ whole genome shotgun (WGS) entry which is preliminary data.</text>
</comment>
<keyword evidence="3" id="KW-1185">Reference proteome</keyword>
<evidence type="ECO:0000259" key="1">
    <source>
        <dbReference type="Pfam" id="PF06568"/>
    </source>
</evidence>
<proteinExistence type="predicted"/>
<dbReference type="Pfam" id="PF06568">
    <property type="entry name" value="YjiS-like"/>
    <property type="match status" value="1"/>
</dbReference>
<feature type="domain" description="YjiS-like" evidence="1">
    <location>
        <begin position="24"/>
        <end position="58"/>
    </location>
</feature>
<sequence length="70" mass="7596">MAAITTNIQSAPLNFGRGILSFFGSIGRAMQASRINAELNCLSDRELADLGMKREDIRTRVAEVLGVEAQ</sequence>